<feature type="region of interest" description="Disordered" evidence="1">
    <location>
        <begin position="30"/>
        <end position="81"/>
    </location>
</feature>
<evidence type="ECO:0000256" key="2">
    <source>
        <dbReference type="SAM" id="SignalP"/>
    </source>
</evidence>
<dbReference type="SUPFAM" id="SSF55383">
    <property type="entry name" value="Copper amine oxidase, domain N"/>
    <property type="match status" value="1"/>
</dbReference>
<reference evidence="5 6" key="1">
    <citation type="submission" date="2023-01" db="EMBL/GenBank/DDBJ databases">
        <authorList>
            <person name="Lee S.H."/>
            <person name="Jung H.S."/>
            <person name="Yun J.U."/>
        </authorList>
    </citation>
    <scope>NUCLEOTIDE SEQUENCE [LARGE SCALE GENOMIC DNA]</scope>
    <source>
        <strain evidence="5 6">CBA3646</strain>
    </source>
</reference>
<sequence>MKLNRRRITSVALAFTLAVGVAPMHTFAAEPADEPTVPAVTAPANDTEEAKPEAEEVEETEETEETEEAEEAAEEAKQAAKESLEAAIKSAKEKIAGDKYTAESVKVVQGAIEVGEASLKKADATTEEYTAAKAVLDTAVKGLKEKKEKTEAETFTGTLHLTEDYGSKVYAKDLLGLPEGAKFETPNLVLTTNLTKDVKDQVKVIFKDKSTKMVDYTITVRDVEVRLGTPTVHYNRVTGTATPGAKVRLYRNNSLVGSDTADTYGDYSISYNFGSYNNNYYGGNYNISKNAQPTYVDGYTSPNAYVEAYNGTMYLGSGYANANGYYRINHTYVSNTYNTRVTSGGSYGGNYGYYYDLSDFTIQAEKDGKTTAKYNLRNANKDYNEGGWHWNDPRDPFYGNYTYSAHVTSAVPGSYTVSGNSVNGFASVSVYDSLGKYLGSATANSSGVFTVTTNRALKEGETLTIKTSHQNYRGTSVTYKVAGKASNQVYNYTVDMKIGNGTMTIVKDGKTTTSTMDVAPYIKDGRTMLPIRFVAQALGYNVTWNDATRTATFSDGKHVVIINIDEQDFTVDGAKMRFSVMPEIKDGRTMLPISEIGKALGMTAGDKGQGKNIEWDATNRAVRIQLTK</sequence>
<gene>
    <name evidence="5" type="ORF">O6R05_06795</name>
</gene>
<dbReference type="InterPro" id="IPR036582">
    <property type="entry name" value="Mao_N_sf"/>
</dbReference>
<protein>
    <submittedName>
        <fullName evidence="5">Stalk domain-containing protein</fullName>
    </submittedName>
</protein>
<dbReference type="Gene3D" id="1.20.1270.90">
    <property type="entry name" value="AF1782-like"/>
    <property type="match status" value="1"/>
</dbReference>
<feature type="compositionally biased region" description="Acidic residues" evidence="1">
    <location>
        <begin position="55"/>
        <end position="73"/>
    </location>
</feature>
<keyword evidence="2" id="KW-0732">Signal</keyword>
<dbReference type="Gene3D" id="3.30.457.10">
    <property type="entry name" value="Copper amine oxidase-like, N-terminal domain"/>
    <property type="match status" value="1"/>
</dbReference>
<name>A0ABY7QSF3_9FIRM</name>
<proteinExistence type="predicted"/>
<evidence type="ECO:0000313" key="5">
    <source>
        <dbReference type="EMBL" id="WBW49704.1"/>
    </source>
</evidence>
<organism evidence="5 6">
    <name type="scientific">Peptoniphilus equinus</name>
    <dbReference type="NCBI Taxonomy" id="3016343"/>
    <lineage>
        <taxon>Bacteria</taxon>
        <taxon>Bacillati</taxon>
        <taxon>Bacillota</taxon>
        <taxon>Tissierellia</taxon>
        <taxon>Tissierellales</taxon>
        <taxon>Peptoniphilaceae</taxon>
        <taxon>Peptoniphilus</taxon>
    </lineage>
</organism>
<feature type="domain" description="Copper amine oxidase-like N-terminal" evidence="3">
    <location>
        <begin position="513"/>
        <end position="612"/>
    </location>
</feature>
<dbReference type="RefSeq" id="WP_271191235.1">
    <property type="nucleotide sequence ID" value="NZ_CP115667.1"/>
</dbReference>
<accession>A0ABY7QSF3</accession>
<feature type="signal peptide" evidence="2">
    <location>
        <begin position="1"/>
        <end position="28"/>
    </location>
</feature>
<dbReference type="Pfam" id="PF17936">
    <property type="entry name" value="Big_6"/>
    <property type="match status" value="1"/>
</dbReference>
<feature type="chain" id="PRO_5046644232" evidence="2">
    <location>
        <begin position="29"/>
        <end position="628"/>
    </location>
</feature>
<dbReference type="Pfam" id="PF07833">
    <property type="entry name" value="Cu_amine_oxidN1"/>
    <property type="match status" value="1"/>
</dbReference>
<evidence type="ECO:0000259" key="3">
    <source>
        <dbReference type="Pfam" id="PF07833"/>
    </source>
</evidence>
<keyword evidence="6" id="KW-1185">Reference proteome</keyword>
<dbReference type="InterPro" id="IPR041498">
    <property type="entry name" value="Big_6"/>
</dbReference>
<dbReference type="InterPro" id="IPR012854">
    <property type="entry name" value="Cu_amine_oxidase-like_N"/>
</dbReference>
<evidence type="ECO:0000256" key="1">
    <source>
        <dbReference type="SAM" id="MobiDB-lite"/>
    </source>
</evidence>
<dbReference type="EMBL" id="CP115667">
    <property type="protein sequence ID" value="WBW49704.1"/>
    <property type="molecule type" value="Genomic_DNA"/>
</dbReference>
<dbReference type="Proteomes" id="UP001210339">
    <property type="component" value="Chromosome"/>
</dbReference>
<feature type="domain" description="Bacterial Ig" evidence="4">
    <location>
        <begin position="416"/>
        <end position="468"/>
    </location>
</feature>
<evidence type="ECO:0000313" key="6">
    <source>
        <dbReference type="Proteomes" id="UP001210339"/>
    </source>
</evidence>
<evidence type="ECO:0000259" key="4">
    <source>
        <dbReference type="Pfam" id="PF17936"/>
    </source>
</evidence>